<organism evidence="1 2">
    <name type="scientific">Planococcus wigleyi</name>
    <dbReference type="NCBI Taxonomy" id="2762216"/>
    <lineage>
        <taxon>Bacteria</taxon>
        <taxon>Bacillati</taxon>
        <taxon>Bacillota</taxon>
        <taxon>Bacilli</taxon>
        <taxon>Bacillales</taxon>
        <taxon>Caryophanaceae</taxon>
        <taxon>Planococcus</taxon>
    </lineage>
</organism>
<keyword evidence="2" id="KW-1185">Reference proteome</keyword>
<accession>A0ABR8WC25</accession>
<proteinExistence type="predicted"/>
<gene>
    <name evidence="1" type="ORF">H9630_07020</name>
</gene>
<sequence length="203" mass="23327">MKKTLLWITGIALILVVIWLATGYHTTPEGAFEELQQSTDATLIPMVDESHVVLIDKNGELSLALMIPERGFLITTLYTDFEISPTNLNVFDVDLDQNIAFLNAPGKWEHAYGLLKSEEVEHLTNSWPLEYEAPYPVHSLADYFSESTFEDLILWDFPQELEKDTLQSSFYFLDENEAVIEEIQNEYTIEEFHANEDVTTDKE</sequence>
<dbReference type="Proteomes" id="UP000658980">
    <property type="component" value="Unassembled WGS sequence"/>
</dbReference>
<dbReference type="RefSeq" id="WP_191714790.1">
    <property type="nucleotide sequence ID" value="NZ_JACSPU010000002.1"/>
</dbReference>
<name>A0ABR8WC25_9BACL</name>
<reference evidence="1 2" key="1">
    <citation type="submission" date="2020-08" db="EMBL/GenBank/DDBJ databases">
        <title>A Genomic Blueprint of the Chicken Gut Microbiome.</title>
        <authorList>
            <person name="Gilroy R."/>
            <person name="Ravi A."/>
            <person name="Getino M."/>
            <person name="Pursley I."/>
            <person name="Horton D.L."/>
            <person name="Alikhan N.-F."/>
            <person name="Baker D."/>
            <person name="Gharbi K."/>
            <person name="Hall N."/>
            <person name="Watson M."/>
            <person name="Adriaenssens E.M."/>
            <person name="Foster-Nyarko E."/>
            <person name="Jarju S."/>
            <person name="Secka A."/>
            <person name="Antonio M."/>
            <person name="Oren A."/>
            <person name="Chaudhuri R."/>
            <person name="La Ragione R.M."/>
            <person name="Hildebrand F."/>
            <person name="Pallen M.J."/>
        </authorList>
    </citation>
    <scope>NUCLEOTIDE SEQUENCE [LARGE SCALE GENOMIC DNA]</scope>
    <source>
        <strain evidence="1 2">Sa1BUA13</strain>
    </source>
</reference>
<evidence type="ECO:0000313" key="1">
    <source>
        <dbReference type="EMBL" id="MBD8014569.1"/>
    </source>
</evidence>
<comment type="caution">
    <text evidence="1">The sequence shown here is derived from an EMBL/GenBank/DDBJ whole genome shotgun (WGS) entry which is preliminary data.</text>
</comment>
<protein>
    <submittedName>
        <fullName evidence="1">Uncharacterized protein</fullName>
    </submittedName>
</protein>
<evidence type="ECO:0000313" key="2">
    <source>
        <dbReference type="Proteomes" id="UP000658980"/>
    </source>
</evidence>
<dbReference type="EMBL" id="JACSPU010000002">
    <property type="protein sequence ID" value="MBD8014569.1"/>
    <property type="molecule type" value="Genomic_DNA"/>
</dbReference>